<comment type="caution">
    <text evidence="2">The sequence shown here is derived from an EMBL/GenBank/DDBJ whole genome shotgun (WGS) entry which is preliminary data.</text>
</comment>
<gene>
    <name evidence="2" type="ORF">BBOV_IV003220</name>
</gene>
<keyword evidence="2" id="KW-0378">Hydrolase</keyword>
<dbReference type="GO" id="GO:0000287">
    <property type="term" value="F:magnesium ion binding"/>
    <property type="evidence" value="ECO:0007669"/>
    <property type="project" value="TreeGrafter"/>
</dbReference>
<dbReference type="Pfam" id="PF08282">
    <property type="entry name" value="Hydrolase_3"/>
    <property type="match status" value="1"/>
</dbReference>
<evidence type="ECO:0000313" key="2">
    <source>
        <dbReference type="EMBL" id="EDO05918.1"/>
    </source>
</evidence>
<dbReference type="GO" id="GO:0005829">
    <property type="term" value="C:cytosol"/>
    <property type="evidence" value="ECO:0007669"/>
    <property type="project" value="TreeGrafter"/>
</dbReference>
<keyword evidence="1" id="KW-0732">Signal</keyword>
<dbReference type="PANTHER" id="PTHR10000">
    <property type="entry name" value="PHOSPHOSERINE PHOSPHATASE"/>
    <property type="match status" value="1"/>
</dbReference>
<dbReference type="RefSeq" id="XP_001609486.1">
    <property type="nucleotide sequence ID" value="XM_001609436.1"/>
</dbReference>
<reference evidence="3" key="2">
    <citation type="journal article" date="2020" name="Data Brief">
        <title>Transcriptome dataset of Babesia bovis life stages within vertebrate and invertebrate hosts.</title>
        <authorList>
            <person name="Ueti M.W."/>
            <person name="Johnson W.C."/>
            <person name="Kappmeyer L.S."/>
            <person name="Herndon D.R."/>
            <person name="Mousel M.R."/>
            <person name="Reif K.E."/>
            <person name="Taus N.S."/>
            <person name="Ifeonu O.O."/>
            <person name="Silva J.C."/>
            <person name="Suarez C.E."/>
            <person name="Brayton K.A."/>
        </authorList>
    </citation>
    <scope>NUCLEOTIDE SEQUENCE [LARGE SCALE GENOMIC DNA]</scope>
</reference>
<dbReference type="InterPro" id="IPR023214">
    <property type="entry name" value="HAD_sf"/>
</dbReference>
<reference evidence="3" key="3">
    <citation type="journal article" date="2021" name="Int. J. Parasitol.">
        <title>Comparative analysis of gene expression between Babesia bovis blood stages and kinetes allowed by improved genome annotation.</title>
        <authorList>
            <person name="Ueti M.W."/>
            <person name="Johnson W.C."/>
            <person name="Kappmeyer L.S."/>
            <person name="Herndon D.R."/>
            <person name="Mousel M.R."/>
            <person name="Reif K.E."/>
            <person name="Taus N.S."/>
            <person name="Ifeonu O.O."/>
            <person name="Silva J.C."/>
            <person name="Suarez C.E."/>
            <person name="Brayton K.A."/>
        </authorList>
    </citation>
    <scope>NUCLEOTIDE SEQUENCE [LARGE SCALE GENOMIC DNA]</scope>
</reference>
<dbReference type="Proteomes" id="UP000002173">
    <property type="component" value="Unassembled WGS sequence"/>
</dbReference>
<accession>A7AVU2</accession>
<dbReference type="Gene3D" id="3.40.50.1000">
    <property type="entry name" value="HAD superfamily/HAD-like"/>
    <property type="match status" value="1"/>
</dbReference>
<proteinExistence type="predicted"/>
<evidence type="ECO:0000256" key="1">
    <source>
        <dbReference type="SAM" id="SignalP"/>
    </source>
</evidence>
<protein>
    <submittedName>
        <fullName evidence="2">HAD superfamily hydrolase, putative</fullName>
    </submittedName>
</protein>
<sequence>MMFFIILGAYICNHLVLGCDVNDKSNPKLPKHFAVDIDGTYRVLNDDVMNKNATAFGKAIEKGINVFFATGRTFQETQRLFNKSDFQKMHYNSLPGVYADGAVVYDEDGNLLSLKTLSHDVVDDVLTIVMKNCEKYKPIVFTNDDIYLLCDIGPELSEKFHKYVENAKSSYITQESLRNKDVLFLVSRFADEILRNLSDDTINSFIHSPFAYGFYKFSPLNVNKAEGIKCLMKRYNTTIENCGCMGDNLNDLEMLSECPYSFAPNNAKDQTKQKAKYVMKEDYSEGAFAKVMEKLYGIIV</sequence>
<dbReference type="NCBIfam" id="TIGR01484">
    <property type="entry name" value="HAD-SF-IIB"/>
    <property type="match status" value="1"/>
</dbReference>
<organism evidence="2 3">
    <name type="scientific">Babesia bovis</name>
    <dbReference type="NCBI Taxonomy" id="5865"/>
    <lineage>
        <taxon>Eukaryota</taxon>
        <taxon>Sar</taxon>
        <taxon>Alveolata</taxon>
        <taxon>Apicomplexa</taxon>
        <taxon>Aconoidasida</taxon>
        <taxon>Piroplasmida</taxon>
        <taxon>Babesiidae</taxon>
        <taxon>Babesia</taxon>
    </lineage>
</organism>
<dbReference type="AlphaFoldDB" id="A7AVU2"/>
<dbReference type="Gene3D" id="3.30.1240.10">
    <property type="match status" value="1"/>
</dbReference>
<dbReference type="InterPro" id="IPR006379">
    <property type="entry name" value="HAD-SF_hydro_IIB"/>
</dbReference>
<dbReference type="SUPFAM" id="SSF56784">
    <property type="entry name" value="HAD-like"/>
    <property type="match status" value="1"/>
</dbReference>
<dbReference type="KEGG" id="bbo:BBOV_IV003220"/>
<keyword evidence="3" id="KW-1185">Reference proteome</keyword>
<dbReference type="eggNOG" id="ENOG502RSY5">
    <property type="taxonomic scope" value="Eukaryota"/>
</dbReference>
<dbReference type="STRING" id="5865.A7AVU2"/>
<dbReference type="VEuPathDB" id="PiroplasmaDB:BBOV_IV003220"/>
<dbReference type="InterPro" id="IPR036412">
    <property type="entry name" value="HAD-like_sf"/>
</dbReference>
<feature type="chain" id="PRO_5002706994" evidence="1">
    <location>
        <begin position="19"/>
        <end position="300"/>
    </location>
</feature>
<dbReference type="EMBL" id="AAXT01000004">
    <property type="protein sequence ID" value="EDO05918.1"/>
    <property type="molecule type" value="Genomic_DNA"/>
</dbReference>
<evidence type="ECO:0000313" key="3">
    <source>
        <dbReference type="Proteomes" id="UP000002173"/>
    </source>
</evidence>
<dbReference type="GeneID" id="5477705"/>
<reference evidence="2 3" key="1">
    <citation type="journal article" date="2007" name="PLoS Pathog.">
        <title>Genome sequence of Babesia bovis and comparative analysis of apicomplexan hemoprotozoa.</title>
        <authorList>
            <person name="Brayton K.A."/>
            <person name="Lau A.O.T."/>
            <person name="Herndon D.R."/>
            <person name="Hannick L."/>
            <person name="Kappmeyer L.S."/>
            <person name="Berens S.J."/>
            <person name="Bidwell S.L."/>
            <person name="Brown W.C."/>
            <person name="Crabtree J."/>
            <person name="Fadrosh D."/>
            <person name="Feldblum T."/>
            <person name="Forberger H.A."/>
            <person name="Haas B.J."/>
            <person name="Howell J.M."/>
            <person name="Khouri H."/>
            <person name="Koo H."/>
            <person name="Mann D.J."/>
            <person name="Norimine J."/>
            <person name="Paulsen I.T."/>
            <person name="Radune D."/>
            <person name="Ren Q."/>
            <person name="Smith R.K. Jr."/>
            <person name="Suarez C.E."/>
            <person name="White O."/>
            <person name="Wortman J.R."/>
            <person name="Knowles D.P. Jr."/>
            <person name="McElwain T.F."/>
            <person name="Nene V.M."/>
        </authorList>
    </citation>
    <scope>NUCLEOTIDE SEQUENCE [LARGE SCALE GENOMIC DNA]</scope>
    <source>
        <strain evidence="2">T2Bo</strain>
    </source>
</reference>
<dbReference type="PANTHER" id="PTHR10000:SF8">
    <property type="entry name" value="HAD SUPERFAMILY HYDROLASE-LIKE, TYPE 3"/>
    <property type="match status" value="1"/>
</dbReference>
<dbReference type="InParanoid" id="A7AVU2"/>
<dbReference type="GO" id="GO:0016791">
    <property type="term" value="F:phosphatase activity"/>
    <property type="evidence" value="ECO:0007669"/>
    <property type="project" value="TreeGrafter"/>
</dbReference>
<name>A7AVU2_BABBO</name>
<feature type="signal peptide" evidence="1">
    <location>
        <begin position="1"/>
        <end position="18"/>
    </location>
</feature>
<dbReference type="OMA" id="SCKFSYA"/>